<comment type="caution">
    <text evidence="3">The sequence shown here is derived from an EMBL/GenBank/DDBJ whole genome shotgun (WGS) entry which is preliminary data.</text>
</comment>
<dbReference type="Pfam" id="PF00995">
    <property type="entry name" value="Sec1"/>
    <property type="match status" value="1"/>
</dbReference>
<evidence type="ECO:0000313" key="3">
    <source>
        <dbReference type="EMBL" id="RWA03929.1"/>
    </source>
</evidence>
<dbReference type="InterPro" id="IPR027482">
    <property type="entry name" value="Sec1-like_dom2"/>
</dbReference>
<keyword evidence="4" id="KW-1185">Reference proteome</keyword>
<dbReference type="GO" id="GO:0016192">
    <property type="term" value="P:vesicle-mediated transport"/>
    <property type="evidence" value="ECO:0007669"/>
    <property type="project" value="InterPro"/>
</dbReference>
<dbReference type="InterPro" id="IPR001619">
    <property type="entry name" value="Sec1-like"/>
</dbReference>
<name>A0A439CP41_9PEZI</name>
<evidence type="ECO:0000313" key="4">
    <source>
        <dbReference type="Proteomes" id="UP000286045"/>
    </source>
</evidence>
<comment type="similarity">
    <text evidence="1">Belongs to the STXBP/unc-18/SEC1 family.</text>
</comment>
<dbReference type="Gene3D" id="3.40.50.1910">
    <property type="match status" value="1"/>
</dbReference>
<feature type="region of interest" description="Disordered" evidence="2">
    <location>
        <begin position="334"/>
        <end position="354"/>
    </location>
</feature>
<organism evidence="3 4">
    <name type="scientific">Xylaria grammica</name>
    <dbReference type="NCBI Taxonomy" id="363999"/>
    <lineage>
        <taxon>Eukaryota</taxon>
        <taxon>Fungi</taxon>
        <taxon>Dikarya</taxon>
        <taxon>Ascomycota</taxon>
        <taxon>Pezizomycotina</taxon>
        <taxon>Sordariomycetes</taxon>
        <taxon>Xylariomycetidae</taxon>
        <taxon>Xylariales</taxon>
        <taxon>Xylariaceae</taxon>
        <taxon>Xylaria</taxon>
    </lineage>
</organism>
<proteinExistence type="inferred from homology"/>
<dbReference type="Proteomes" id="UP000286045">
    <property type="component" value="Unassembled WGS sequence"/>
</dbReference>
<sequence length="512" mass="58225">MVHASKMPLGPLRFTMPPSLQRFDIFWKFPYDIRHMIWEEIIFTPGIHFLKFVETQDTPVIRTHVSMGANSGGSLVTPPERRAEGTRDSEGLTYSATLRPVFPFTCADNSYYISMNKTLAQLRDSCNEAKALVQKVLAQPGNLTLDDGQLVLLQRSSDILCIDYPNMSHARYLGRWAEHLDLGQLAKVRRLAVRYHHEWDSHDLVCAYCGRVHSYNGKHPHPRHVYEFAALFKNLEDFYFIDYLTVPKPSRSPHCPHQAQSRPWERFASSRGGRTYFEADPEACTTHTHVYETLSWLRSNYLVHCKCKSQGPPRPEAVRFKVLGCEWDADQKLSPPKRQTSLTKKRAKSHTSDPMISSPDFPRLAYSPSPQIYSTNPLPVVFGDDAARRQQIGRLNSSFLLIGSPWSFFTRVVKNAPLCLFTNFTISRSFGFPCGIGVETGASFGQRRQGYTDAIVFTVGGGSMDEYGNLQEWVTRTSEGRAKKRVVYGSTELLNAREFIKEELERLGSEVP</sequence>
<evidence type="ECO:0000256" key="1">
    <source>
        <dbReference type="ARBA" id="ARBA00009884"/>
    </source>
</evidence>
<dbReference type="AlphaFoldDB" id="A0A439CP41"/>
<reference evidence="3 4" key="1">
    <citation type="submission" date="2018-12" db="EMBL/GenBank/DDBJ databases">
        <title>Draft genome sequence of Xylaria grammica IHI A82.</title>
        <authorList>
            <person name="Buettner E."/>
            <person name="Kellner H."/>
        </authorList>
    </citation>
    <scope>NUCLEOTIDE SEQUENCE [LARGE SCALE GENOMIC DNA]</scope>
    <source>
        <strain evidence="3 4">IHI A82</strain>
    </source>
</reference>
<dbReference type="InterPro" id="IPR036045">
    <property type="entry name" value="Sec1-like_sf"/>
</dbReference>
<dbReference type="SUPFAM" id="SSF56815">
    <property type="entry name" value="Sec1/munc18-like (SM) proteins"/>
    <property type="match status" value="1"/>
</dbReference>
<dbReference type="EMBL" id="RYZI01000667">
    <property type="protein sequence ID" value="RWA03929.1"/>
    <property type="molecule type" value="Genomic_DNA"/>
</dbReference>
<protein>
    <submittedName>
        <fullName evidence="3">Uncharacterized protein</fullName>
    </submittedName>
</protein>
<dbReference type="STRING" id="363999.A0A439CP41"/>
<accession>A0A439CP41</accession>
<evidence type="ECO:0000256" key="2">
    <source>
        <dbReference type="SAM" id="MobiDB-lite"/>
    </source>
</evidence>
<gene>
    <name evidence="3" type="ORF">EKO27_g11175</name>
</gene>